<keyword evidence="10" id="KW-1185">Reference proteome</keyword>
<dbReference type="EMBL" id="LUCH01006078">
    <property type="protein sequence ID" value="KAF5397579.1"/>
    <property type="molecule type" value="Genomic_DNA"/>
</dbReference>
<evidence type="ECO:0000256" key="3">
    <source>
        <dbReference type="ARBA" id="ARBA00009504"/>
    </source>
</evidence>
<feature type="region of interest" description="Disordered" evidence="7">
    <location>
        <begin position="372"/>
        <end position="391"/>
    </location>
</feature>
<dbReference type="Proteomes" id="UP000748531">
    <property type="component" value="Unassembled WGS sequence"/>
</dbReference>
<proteinExistence type="inferred from homology"/>
<comment type="cofactor">
    <cofactor evidence="1 6">
        <name>a divalent metal cation</name>
        <dbReference type="ChEBI" id="CHEBI:60240"/>
    </cofactor>
</comment>
<evidence type="ECO:0000256" key="2">
    <source>
        <dbReference type="ARBA" id="ARBA00004496"/>
    </source>
</evidence>
<dbReference type="Gene3D" id="2.30.30.870">
    <property type="entry name" value="Pelota, domain A"/>
    <property type="match status" value="1"/>
</dbReference>
<dbReference type="Pfam" id="PF03464">
    <property type="entry name" value="eRF1_2"/>
    <property type="match status" value="1"/>
</dbReference>
<accession>A0A8J4T4D5</accession>
<dbReference type="GO" id="GO:0070651">
    <property type="term" value="P:nonfunctional rRNA decay"/>
    <property type="evidence" value="ECO:0007669"/>
    <property type="project" value="TreeGrafter"/>
</dbReference>
<dbReference type="GO" id="GO:0070481">
    <property type="term" value="P:nuclear-transcribed mRNA catabolic process, non-stop decay"/>
    <property type="evidence" value="ECO:0007669"/>
    <property type="project" value="InterPro"/>
</dbReference>
<reference evidence="9" key="1">
    <citation type="submission" date="2019-05" db="EMBL/GenBank/DDBJ databases">
        <title>Annotation for the trematode Paragonimus heterotremus.</title>
        <authorList>
            <person name="Choi Y.-J."/>
        </authorList>
    </citation>
    <scope>NUCLEOTIDE SEQUENCE</scope>
    <source>
        <strain evidence="9">LC</strain>
    </source>
</reference>
<dbReference type="GO" id="GO:0032790">
    <property type="term" value="P:ribosome disassembly"/>
    <property type="evidence" value="ECO:0007669"/>
    <property type="project" value="TreeGrafter"/>
</dbReference>
<dbReference type="Pfam" id="PF26356">
    <property type="entry name" value="Pelota_N"/>
    <property type="match status" value="1"/>
</dbReference>
<dbReference type="Gene3D" id="3.30.1330.30">
    <property type="match status" value="1"/>
</dbReference>
<evidence type="ECO:0000256" key="4">
    <source>
        <dbReference type="ARBA" id="ARBA00022490"/>
    </source>
</evidence>
<comment type="subcellular location">
    <subcellularLocation>
        <location evidence="2 6">Cytoplasm</location>
    </subcellularLocation>
</comment>
<dbReference type="InterPro" id="IPR005140">
    <property type="entry name" value="eRF1_Pelota-like_N"/>
</dbReference>
<dbReference type="InterPro" id="IPR005142">
    <property type="entry name" value="eRF1_3"/>
</dbReference>
<evidence type="ECO:0000256" key="5">
    <source>
        <dbReference type="ARBA" id="ARBA00022723"/>
    </source>
</evidence>
<dbReference type="PANTHER" id="PTHR10853:SF0">
    <property type="entry name" value="PROTEIN PELOTA HOMOLOG"/>
    <property type="match status" value="1"/>
</dbReference>
<dbReference type="InterPro" id="IPR038069">
    <property type="entry name" value="Pelota/DOM34_N"/>
</dbReference>
<dbReference type="InterPro" id="IPR004405">
    <property type="entry name" value="TF_pelota"/>
</dbReference>
<evidence type="ECO:0000256" key="7">
    <source>
        <dbReference type="SAM" id="MobiDB-lite"/>
    </source>
</evidence>
<protein>
    <recommendedName>
        <fullName evidence="6">Protein pelota homolog</fullName>
    </recommendedName>
</protein>
<dbReference type="AlphaFoldDB" id="A0A8J4T4D5"/>
<comment type="function">
    <text evidence="6">Component of the Pelota-HBS1L complex, a complex that recognizes stalled ribosomes and triggers the No-Go Decay (NGD) pathway. In the Pelota-HBS1L complex, pelo recognizes ribosomes stalled at the 3' end of an mRNA and engages stalled ribosomes by destabilizing mRNA in the mRNA channel.</text>
</comment>
<keyword evidence="4 6" id="KW-0963">Cytoplasm</keyword>
<gene>
    <name evidence="9" type="ORF">PHET_09137</name>
</gene>
<evidence type="ECO:0000259" key="8">
    <source>
        <dbReference type="SMART" id="SM01194"/>
    </source>
</evidence>
<dbReference type="SUPFAM" id="SSF159065">
    <property type="entry name" value="Dom34/Pelota N-terminal domain-like"/>
    <property type="match status" value="1"/>
</dbReference>
<dbReference type="FunFam" id="2.30.30.870:FF:000001">
    <property type="entry name" value="Protein pelota homolog"/>
    <property type="match status" value="1"/>
</dbReference>
<dbReference type="OrthoDB" id="10249111at2759"/>
<evidence type="ECO:0000256" key="6">
    <source>
        <dbReference type="RuleBase" id="RU362019"/>
    </source>
</evidence>
<dbReference type="GO" id="GO:0071025">
    <property type="term" value="P:RNA surveillance"/>
    <property type="evidence" value="ECO:0007669"/>
    <property type="project" value="InterPro"/>
</dbReference>
<dbReference type="SUPFAM" id="SSF53137">
    <property type="entry name" value="Translational machinery components"/>
    <property type="match status" value="1"/>
</dbReference>
<dbReference type="GO" id="GO:0070966">
    <property type="term" value="P:nuclear-transcribed mRNA catabolic process, no-go decay"/>
    <property type="evidence" value="ECO:0007669"/>
    <property type="project" value="InterPro"/>
</dbReference>
<dbReference type="GO" id="GO:0046872">
    <property type="term" value="F:metal ion binding"/>
    <property type="evidence" value="ECO:0007669"/>
    <property type="project" value="UniProtKB-KW"/>
</dbReference>
<keyword evidence="5 6" id="KW-0479">Metal-binding</keyword>
<dbReference type="InterPro" id="IPR058547">
    <property type="entry name" value="Pelota_N"/>
</dbReference>
<comment type="caution">
    <text evidence="9">The sequence shown here is derived from an EMBL/GenBank/DDBJ whole genome shotgun (WGS) entry which is preliminary data.</text>
</comment>
<dbReference type="PANTHER" id="PTHR10853">
    <property type="entry name" value="PELOTA"/>
    <property type="match status" value="1"/>
</dbReference>
<dbReference type="Pfam" id="PF03465">
    <property type="entry name" value="eRF1_3"/>
    <property type="match status" value="1"/>
</dbReference>
<evidence type="ECO:0000313" key="9">
    <source>
        <dbReference type="EMBL" id="KAF5397579.1"/>
    </source>
</evidence>
<dbReference type="InterPro" id="IPR005141">
    <property type="entry name" value="eRF1_2"/>
</dbReference>
<sequence>MKVVHRDIDKYSAGHITLIAENEEDMWLTYNLVQVGDKLRCSTVRKVQNESATGSVQTKQVRTNLTIEVEKIDYDLQGSVLHLKGRNVVENQFVKMGAYHTLDLSTDEKFTITKNEWDSVAIMLVEQAADPTQHADLAAVMMHEGLAFVCLVTSTTTIVRAKIETNIPRKRPGLPTSQHEKGMVRFFDQIMQALERHIRFDIVKCIILASPGFVREQFFDYLIQTAVKQDKRVFLENKSKFVLVHSSSGHKHALKEVLADTNILSKLANTKAATEVTALNDFYQMLKVDQSRAFYGYKHVKTAADAFAIDTLLVSDALFRSRDLEERRRYVALVDSVKEDQGTVRIFSSLHVSGEQLNQLSGVAAILRFPIPEPTSESDSDSSANEGDGTR</sequence>
<feature type="domain" description="eRF1/Pelota-like N-terminal" evidence="8">
    <location>
        <begin position="1"/>
        <end position="130"/>
    </location>
</feature>
<dbReference type="InterPro" id="IPR029064">
    <property type="entry name" value="Ribosomal_eL30-like_sf"/>
</dbReference>
<comment type="similarity">
    <text evidence="3 6">Belongs to the eukaryotic release factor 1 family. Pelota subfamily.</text>
</comment>
<feature type="compositionally biased region" description="Low complexity" evidence="7">
    <location>
        <begin position="374"/>
        <end position="383"/>
    </location>
</feature>
<dbReference type="SUPFAM" id="SSF55315">
    <property type="entry name" value="L30e-like"/>
    <property type="match status" value="1"/>
</dbReference>
<dbReference type="SMART" id="SM01194">
    <property type="entry name" value="eRF1_1"/>
    <property type="match status" value="1"/>
</dbReference>
<name>A0A8J4T4D5_9TREM</name>
<evidence type="ECO:0000313" key="10">
    <source>
        <dbReference type="Proteomes" id="UP000748531"/>
    </source>
</evidence>
<dbReference type="Gene3D" id="3.30.420.60">
    <property type="entry name" value="eRF1 domain 2"/>
    <property type="match status" value="1"/>
</dbReference>
<evidence type="ECO:0000256" key="1">
    <source>
        <dbReference type="ARBA" id="ARBA00001968"/>
    </source>
</evidence>
<dbReference type="FunFam" id="3.30.1330.30:FF:000008">
    <property type="entry name" value="Protein pelota homolog"/>
    <property type="match status" value="1"/>
</dbReference>
<dbReference type="NCBIfam" id="TIGR00111">
    <property type="entry name" value="pelota"/>
    <property type="match status" value="1"/>
</dbReference>
<dbReference type="GO" id="GO:0005737">
    <property type="term" value="C:cytoplasm"/>
    <property type="evidence" value="ECO:0007669"/>
    <property type="project" value="UniProtKB-SubCell"/>
</dbReference>
<dbReference type="InterPro" id="IPR042226">
    <property type="entry name" value="eFR1_2_sf"/>
</dbReference>
<organism evidence="9 10">
    <name type="scientific">Paragonimus heterotremus</name>
    <dbReference type="NCBI Taxonomy" id="100268"/>
    <lineage>
        <taxon>Eukaryota</taxon>
        <taxon>Metazoa</taxon>
        <taxon>Spiralia</taxon>
        <taxon>Lophotrochozoa</taxon>
        <taxon>Platyhelminthes</taxon>
        <taxon>Trematoda</taxon>
        <taxon>Digenea</taxon>
        <taxon>Plagiorchiida</taxon>
        <taxon>Troglotremata</taxon>
        <taxon>Troglotrematidae</taxon>
        <taxon>Paragonimus</taxon>
    </lineage>
</organism>
<dbReference type="FunFam" id="3.30.420.60:FF:000002">
    <property type="entry name" value="Protein pelota homolog"/>
    <property type="match status" value="1"/>
</dbReference>